<dbReference type="Gramene" id="AET2Gv21293800.2">
    <property type="protein sequence ID" value="AET2Gv21293800.2"/>
    <property type="gene ID" value="AET2Gv21293800"/>
</dbReference>
<feature type="compositionally biased region" description="Low complexity" evidence="1">
    <location>
        <begin position="182"/>
        <end position="219"/>
    </location>
</feature>
<reference evidence="3" key="1">
    <citation type="journal article" date="2014" name="Science">
        <title>Ancient hybridizations among the ancestral genomes of bread wheat.</title>
        <authorList>
            <consortium name="International Wheat Genome Sequencing Consortium,"/>
            <person name="Marcussen T."/>
            <person name="Sandve S.R."/>
            <person name="Heier L."/>
            <person name="Spannagl M."/>
            <person name="Pfeifer M."/>
            <person name="Jakobsen K.S."/>
            <person name="Wulff B.B."/>
            <person name="Steuernagel B."/>
            <person name="Mayer K.F."/>
            <person name="Olsen O.A."/>
        </authorList>
    </citation>
    <scope>NUCLEOTIDE SEQUENCE [LARGE SCALE GENOMIC DNA]</scope>
    <source>
        <strain evidence="3">cv. AL8/78</strain>
    </source>
</reference>
<proteinExistence type="predicted"/>
<protein>
    <submittedName>
        <fullName evidence="2">Uncharacterized protein</fullName>
    </submittedName>
</protein>
<dbReference type="STRING" id="200361.A0A453DLA5"/>
<reference evidence="3" key="2">
    <citation type="journal article" date="2017" name="Nat. Plants">
        <title>The Aegilops tauschii genome reveals multiple impacts of transposons.</title>
        <authorList>
            <person name="Zhao G."/>
            <person name="Zou C."/>
            <person name="Li K."/>
            <person name="Wang K."/>
            <person name="Li T."/>
            <person name="Gao L."/>
            <person name="Zhang X."/>
            <person name="Wang H."/>
            <person name="Yang Z."/>
            <person name="Liu X."/>
            <person name="Jiang W."/>
            <person name="Mao L."/>
            <person name="Kong X."/>
            <person name="Jiao Y."/>
            <person name="Jia J."/>
        </authorList>
    </citation>
    <scope>NUCLEOTIDE SEQUENCE [LARGE SCALE GENOMIC DNA]</scope>
    <source>
        <strain evidence="3">cv. AL8/78</strain>
    </source>
</reference>
<accession>A0A453DLA5</accession>
<name>A0A453DLA5_AEGTS</name>
<feature type="region of interest" description="Disordered" evidence="1">
    <location>
        <begin position="174"/>
        <end position="239"/>
    </location>
</feature>
<dbReference type="Proteomes" id="UP000015105">
    <property type="component" value="Chromosome 2D"/>
</dbReference>
<evidence type="ECO:0000256" key="1">
    <source>
        <dbReference type="SAM" id="MobiDB-lite"/>
    </source>
</evidence>
<evidence type="ECO:0000313" key="3">
    <source>
        <dbReference type="Proteomes" id="UP000015105"/>
    </source>
</evidence>
<organism evidence="2 3">
    <name type="scientific">Aegilops tauschii subsp. strangulata</name>
    <name type="common">Goatgrass</name>
    <dbReference type="NCBI Taxonomy" id="200361"/>
    <lineage>
        <taxon>Eukaryota</taxon>
        <taxon>Viridiplantae</taxon>
        <taxon>Streptophyta</taxon>
        <taxon>Embryophyta</taxon>
        <taxon>Tracheophyta</taxon>
        <taxon>Spermatophyta</taxon>
        <taxon>Magnoliopsida</taxon>
        <taxon>Liliopsida</taxon>
        <taxon>Poales</taxon>
        <taxon>Poaceae</taxon>
        <taxon>BOP clade</taxon>
        <taxon>Pooideae</taxon>
        <taxon>Triticodae</taxon>
        <taxon>Triticeae</taxon>
        <taxon>Triticinae</taxon>
        <taxon>Aegilops</taxon>
    </lineage>
</organism>
<feature type="region of interest" description="Disordered" evidence="1">
    <location>
        <begin position="22"/>
        <end position="52"/>
    </location>
</feature>
<dbReference type="GO" id="GO:0009536">
    <property type="term" value="C:plastid"/>
    <property type="evidence" value="ECO:0007669"/>
    <property type="project" value="TreeGrafter"/>
</dbReference>
<reference evidence="2" key="3">
    <citation type="journal article" date="2017" name="Nature">
        <title>Genome sequence of the progenitor of the wheat D genome Aegilops tauschii.</title>
        <authorList>
            <person name="Luo M.C."/>
            <person name="Gu Y.Q."/>
            <person name="Puiu D."/>
            <person name="Wang H."/>
            <person name="Twardziok S.O."/>
            <person name="Deal K.R."/>
            <person name="Huo N."/>
            <person name="Zhu T."/>
            <person name="Wang L."/>
            <person name="Wang Y."/>
            <person name="McGuire P.E."/>
            <person name="Liu S."/>
            <person name="Long H."/>
            <person name="Ramasamy R.K."/>
            <person name="Rodriguez J.C."/>
            <person name="Van S.L."/>
            <person name="Yuan L."/>
            <person name="Wang Z."/>
            <person name="Xia Z."/>
            <person name="Xiao L."/>
            <person name="Anderson O.D."/>
            <person name="Ouyang S."/>
            <person name="Liang Y."/>
            <person name="Zimin A.V."/>
            <person name="Pertea G."/>
            <person name="Qi P."/>
            <person name="Bennetzen J.L."/>
            <person name="Dai X."/>
            <person name="Dawson M.W."/>
            <person name="Muller H.G."/>
            <person name="Kugler K."/>
            <person name="Rivarola-Duarte L."/>
            <person name="Spannagl M."/>
            <person name="Mayer K.F.X."/>
            <person name="Lu F.H."/>
            <person name="Bevan M.W."/>
            <person name="Leroy P."/>
            <person name="Li P."/>
            <person name="You F.M."/>
            <person name="Sun Q."/>
            <person name="Liu Z."/>
            <person name="Lyons E."/>
            <person name="Wicker T."/>
            <person name="Salzberg S.L."/>
            <person name="Devos K.M."/>
            <person name="Dvorak J."/>
        </authorList>
    </citation>
    <scope>NUCLEOTIDE SEQUENCE [LARGE SCALE GENOMIC DNA]</scope>
    <source>
        <strain evidence="2">cv. AL8/78</strain>
    </source>
</reference>
<keyword evidence="3" id="KW-1185">Reference proteome</keyword>
<dbReference type="AlphaFoldDB" id="A0A453DLA5"/>
<evidence type="ECO:0000313" key="2">
    <source>
        <dbReference type="EnsemblPlants" id="AET2Gv21293800.2"/>
    </source>
</evidence>
<feature type="compositionally biased region" description="Gly residues" evidence="1">
    <location>
        <begin position="220"/>
        <end position="233"/>
    </location>
</feature>
<dbReference type="PANTHER" id="PTHR38357">
    <property type="entry name" value="EXPRESSED PROTEIN"/>
    <property type="match status" value="1"/>
</dbReference>
<feature type="compositionally biased region" description="Pro residues" evidence="1">
    <location>
        <begin position="25"/>
        <end position="34"/>
    </location>
</feature>
<dbReference type="PANTHER" id="PTHR38357:SF1">
    <property type="entry name" value="EXPRESSED PROTEIN"/>
    <property type="match status" value="1"/>
</dbReference>
<dbReference type="EnsemblPlants" id="AET2Gv21293800.2">
    <property type="protein sequence ID" value="AET2Gv21293800.2"/>
    <property type="gene ID" value="AET2Gv21293800"/>
</dbReference>
<sequence>ASLLSGRRQHAMLPLAAARACLSSPAPPPRPQPRAAPLSPLHRRRSTATLPRPARIPLLRPLGATAGAGASSRPARDHVIEFGKHKGQMLGTLPPSYLRWVVAELDCGDTLVWARLAREVLDDPVYVNRVEWEHAHRFLRGDSKFDYVYNDGDGALQEMAERFGWDLSDEDGWASSAPPTLAASRGRPTGARAPAAEAAATDPPAAAAPCSTPGRPTRTGRGGRGTRGGSGRGRGGRSR</sequence>
<reference evidence="2" key="5">
    <citation type="journal article" date="2021" name="G3 (Bethesda)">
        <title>Aegilops tauschii genome assembly Aet v5.0 features greater sequence contiguity and improved annotation.</title>
        <authorList>
            <person name="Wang L."/>
            <person name="Zhu T."/>
            <person name="Rodriguez J.C."/>
            <person name="Deal K.R."/>
            <person name="Dubcovsky J."/>
            <person name="McGuire P.E."/>
            <person name="Lux T."/>
            <person name="Spannagl M."/>
            <person name="Mayer K.F.X."/>
            <person name="Baldrich P."/>
            <person name="Meyers B.C."/>
            <person name="Huo N."/>
            <person name="Gu Y.Q."/>
            <person name="Zhou H."/>
            <person name="Devos K.M."/>
            <person name="Bennetzen J.L."/>
            <person name="Unver T."/>
            <person name="Budak H."/>
            <person name="Gulick P.J."/>
            <person name="Galiba G."/>
            <person name="Kalapos B."/>
            <person name="Nelson D.R."/>
            <person name="Li P."/>
            <person name="You F.M."/>
            <person name="Luo M.C."/>
            <person name="Dvorak J."/>
        </authorList>
    </citation>
    <scope>NUCLEOTIDE SEQUENCE [LARGE SCALE GENOMIC DNA]</scope>
    <source>
        <strain evidence="2">cv. AL8/78</strain>
    </source>
</reference>
<reference evidence="2" key="4">
    <citation type="submission" date="2019-03" db="UniProtKB">
        <authorList>
            <consortium name="EnsemblPlants"/>
        </authorList>
    </citation>
    <scope>IDENTIFICATION</scope>
</reference>